<dbReference type="InterPro" id="IPR052043">
    <property type="entry name" value="PolySaccharide_Degr_Enz"/>
</dbReference>
<dbReference type="SUPFAM" id="SSF48208">
    <property type="entry name" value="Six-hairpin glycosidases"/>
    <property type="match status" value="1"/>
</dbReference>
<keyword evidence="2" id="KW-0732">Signal</keyword>
<sequence>MFSLKRSLLSVMAGMLLVSFSTITHAENPPAIPTNKPWSERMALSVMQRSPEAWQMRGYRNLSSPEWGYTYALSLAGFQKLYEKTGNEDYLDYVKVYVDQLIDKDGKLKHYEMSEFNIDSVNGGKLLFALHEKTGDERYLKVMQQLRHQLQWQPRTTEGGFWHKRIYPYQMWLDGLYMGATYYAQYAASFNEGAESFDDIANQFILIEKKTRDAKTGLLYHAWDESKLQAWADNETGLSPHFWSRALGWYAMALVDTLDYFPEDHKDRQTLIDILNRLAEAVARYQDKTGLWYQVTDMGDRFGNYLEASGSGMFVYAFAKGANKGYLPVKYKKLAEKGFDGMVKHFVVLSPNKEVTLTHICGSAGLGGSPYRSGSFDYYISEALRDNDPHGVGPFILASLELNR</sequence>
<dbReference type="Proteomes" id="UP000652567">
    <property type="component" value="Unassembled WGS sequence"/>
</dbReference>
<dbReference type="InterPro" id="IPR010905">
    <property type="entry name" value="Glyco_hydro_88"/>
</dbReference>
<evidence type="ECO:0000313" key="3">
    <source>
        <dbReference type="EMBL" id="MBE8718206.1"/>
    </source>
</evidence>
<dbReference type="AlphaFoldDB" id="A0A928V790"/>
<dbReference type="PANTHER" id="PTHR33886">
    <property type="entry name" value="UNSATURATED RHAMNOGALACTURONAN HYDROLASE (EUROFUNG)"/>
    <property type="match status" value="1"/>
</dbReference>
<gene>
    <name evidence="3" type="ORF">C4F51_13510</name>
</gene>
<dbReference type="InterPro" id="IPR008928">
    <property type="entry name" value="6-hairpin_glycosidase_sf"/>
</dbReference>
<proteinExistence type="predicted"/>
<keyword evidence="1 3" id="KW-0378">Hydrolase</keyword>
<evidence type="ECO:0000313" key="4">
    <source>
        <dbReference type="Proteomes" id="UP000652567"/>
    </source>
</evidence>
<dbReference type="GO" id="GO:0016787">
    <property type="term" value="F:hydrolase activity"/>
    <property type="evidence" value="ECO:0007669"/>
    <property type="project" value="UniProtKB-KW"/>
</dbReference>
<accession>A0A928V790</accession>
<reference evidence="3" key="1">
    <citation type="submission" date="2018-07" db="EMBL/GenBank/DDBJ databases">
        <title>Genome assembly of strain Ka43.</title>
        <authorList>
            <person name="Kukolya J."/>
            <person name="Nagy I."/>
            <person name="Horvath B."/>
            <person name="Toth A."/>
        </authorList>
    </citation>
    <scope>NUCLEOTIDE SEQUENCE</scope>
    <source>
        <strain evidence="3">KB43</strain>
    </source>
</reference>
<evidence type="ECO:0000256" key="2">
    <source>
        <dbReference type="SAM" id="SignalP"/>
    </source>
</evidence>
<dbReference type="Gene3D" id="1.50.10.10">
    <property type="match status" value="1"/>
</dbReference>
<organism evidence="3 4">
    <name type="scientific">Cellvibrio polysaccharolyticus</name>
    <dbReference type="NCBI Taxonomy" id="2082724"/>
    <lineage>
        <taxon>Bacteria</taxon>
        <taxon>Pseudomonadati</taxon>
        <taxon>Pseudomonadota</taxon>
        <taxon>Gammaproteobacteria</taxon>
        <taxon>Cellvibrionales</taxon>
        <taxon>Cellvibrionaceae</taxon>
        <taxon>Cellvibrio</taxon>
    </lineage>
</organism>
<dbReference type="Pfam" id="PF07470">
    <property type="entry name" value="Glyco_hydro_88"/>
    <property type="match status" value="1"/>
</dbReference>
<evidence type="ECO:0000256" key="1">
    <source>
        <dbReference type="ARBA" id="ARBA00022801"/>
    </source>
</evidence>
<dbReference type="InterPro" id="IPR012341">
    <property type="entry name" value="6hp_glycosidase-like_sf"/>
</dbReference>
<comment type="caution">
    <text evidence="3">The sequence shown here is derived from an EMBL/GenBank/DDBJ whole genome shotgun (WGS) entry which is preliminary data.</text>
</comment>
<dbReference type="PANTHER" id="PTHR33886:SF8">
    <property type="entry name" value="UNSATURATED RHAMNOGALACTURONAN HYDROLASE (EUROFUNG)"/>
    <property type="match status" value="1"/>
</dbReference>
<feature type="signal peptide" evidence="2">
    <location>
        <begin position="1"/>
        <end position="26"/>
    </location>
</feature>
<dbReference type="GO" id="GO:0005975">
    <property type="term" value="P:carbohydrate metabolic process"/>
    <property type="evidence" value="ECO:0007669"/>
    <property type="project" value="InterPro"/>
</dbReference>
<protein>
    <submittedName>
        <fullName evidence="3">Glycosyl hydrolase family 88</fullName>
    </submittedName>
</protein>
<feature type="chain" id="PRO_5037389669" evidence="2">
    <location>
        <begin position="27"/>
        <end position="404"/>
    </location>
</feature>
<name>A0A928V790_9GAMM</name>
<dbReference type="EMBL" id="PRDL01000001">
    <property type="protein sequence ID" value="MBE8718206.1"/>
    <property type="molecule type" value="Genomic_DNA"/>
</dbReference>
<dbReference type="RefSeq" id="WP_235992335.1">
    <property type="nucleotide sequence ID" value="NZ_PRDL01000001.1"/>
</dbReference>
<keyword evidence="4" id="KW-1185">Reference proteome</keyword>